<feature type="region of interest" description="Disordered" evidence="1">
    <location>
        <begin position="178"/>
        <end position="203"/>
    </location>
</feature>
<reference evidence="2 3" key="1">
    <citation type="journal article" date="2024" name="Commun. Biol.">
        <title>Comparative genomic analysis of thermophilic fungi reveals convergent evolutionary adaptations and gene losses.</title>
        <authorList>
            <person name="Steindorff A.S."/>
            <person name="Aguilar-Pontes M.V."/>
            <person name="Robinson A.J."/>
            <person name="Andreopoulos B."/>
            <person name="LaButti K."/>
            <person name="Kuo A."/>
            <person name="Mondo S."/>
            <person name="Riley R."/>
            <person name="Otillar R."/>
            <person name="Haridas S."/>
            <person name="Lipzen A."/>
            <person name="Grimwood J."/>
            <person name="Schmutz J."/>
            <person name="Clum A."/>
            <person name="Reid I.D."/>
            <person name="Moisan M.C."/>
            <person name="Butler G."/>
            <person name="Nguyen T.T.M."/>
            <person name="Dewar K."/>
            <person name="Conant G."/>
            <person name="Drula E."/>
            <person name="Henrissat B."/>
            <person name="Hansel C."/>
            <person name="Singer S."/>
            <person name="Hutchinson M.I."/>
            <person name="de Vries R.P."/>
            <person name="Natvig D.O."/>
            <person name="Powell A.J."/>
            <person name="Tsang A."/>
            <person name="Grigoriev I.V."/>
        </authorList>
    </citation>
    <scope>NUCLEOTIDE SEQUENCE [LARGE SCALE GENOMIC DNA]</scope>
    <source>
        <strain evidence="2 3">CBS 494.80</strain>
    </source>
</reference>
<organism evidence="2 3">
    <name type="scientific">Oculimacula yallundae</name>
    <dbReference type="NCBI Taxonomy" id="86028"/>
    <lineage>
        <taxon>Eukaryota</taxon>
        <taxon>Fungi</taxon>
        <taxon>Dikarya</taxon>
        <taxon>Ascomycota</taxon>
        <taxon>Pezizomycotina</taxon>
        <taxon>Leotiomycetes</taxon>
        <taxon>Helotiales</taxon>
        <taxon>Ploettnerulaceae</taxon>
        <taxon>Oculimacula</taxon>
    </lineage>
</organism>
<keyword evidence="3" id="KW-1185">Reference proteome</keyword>
<evidence type="ECO:0000313" key="2">
    <source>
        <dbReference type="EMBL" id="KAL2068938.1"/>
    </source>
</evidence>
<accession>A0ABR4CG82</accession>
<feature type="compositionally biased region" description="Low complexity" evidence="1">
    <location>
        <begin position="192"/>
        <end position="203"/>
    </location>
</feature>
<evidence type="ECO:0000256" key="1">
    <source>
        <dbReference type="SAM" id="MobiDB-lite"/>
    </source>
</evidence>
<protein>
    <submittedName>
        <fullName evidence="2">Uncharacterized protein</fullName>
    </submittedName>
</protein>
<evidence type="ECO:0000313" key="3">
    <source>
        <dbReference type="Proteomes" id="UP001595075"/>
    </source>
</evidence>
<gene>
    <name evidence="2" type="ORF">VTL71DRAFT_15276</name>
</gene>
<sequence length="229" mass="23381">MVSSTTISSLLAVTAIPTPTPQVSVLNIINPIFALPRGKNATGPLGASIVGVENSTTTYQIGCNSLVNHTRFCGWSTAPPFLVTQDSTSQHFTWANTGDSGESVTIQADYTFSSTLAPTITGTFSLVNVEISNLDIETMTDYVTSTFSDTTLDPEATWYAVPVTGGLEKLSSGATITSGSSKATASIGGTGAPPVSTTSTTAAGERVGGKGALLAGLLGVVGMFSVFVL</sequence>
<name>A0ABR4CG82_9HELO</name>
<comment type="caution">
    <text evidence="2">The sequence shown here is derived from an EMBL/GenBank/DDBJ whole genome shotgun (WGS) entry which is preliminary data.</text>
</comment>
<dbReference type="Proteomes" id="UP001595075">
    <property type="component" value="Unassembled WGS sequence"/>
</dbReference>
<dbReference type="EMBL" id="JAZHXI010000008">
    <property type="protein sequence ID" value="KAL2068938.1"/>
    <property type="molecule type" value="Genomic_DNA"/>
</dbReference>
<proteinExistence type="predicted"/>